<keyword evidence="7" id="KW-1133">Transmembrane helix</keyword>
<keyword evidence="4" id="KW-0067">ATP-binding</keyword>
<evidence type="ECO:0000256" key="6">
    <source>
        <dbReference type="ARBA" id="ARBA00022967"/>
    </source>
</evidence>
<dbReference type="Pfam" id="PF00690">
    <property type="entry name" value="Cation_ATPase_N"/>
    <property type="match status" value="1"/>
</dbReference>
<dbReference type="Pfam" id="PF00122">
    <property type="entry name" value="E1-E2_ATPase"/>
    <property type="match status" value="1"/>
</dbReference>
<dbReference type="Proteomes" id="UP001345963">
    <property type="component" value="Unassembled WGS sequence"/>
</dbReference>
<proteinExistence type="predicted"/>
<evidence type="ECO:0000256" key="5">
    <source>
        <dbReference type="ARBA" id="ARBA00022842"/>
    </source>
</evidence>
<feature type="non-terminal residue" evidence="10">
    <location>
        <position position="280"/>
    </location>
</feature>
<dbReference type="PANTHER" id="PTHR45630">
    <property type="entry name" value="CATION-TRANSPORTING ATPASE-RELATED"/>
    <property type="match status" value="1"/>
</dbReference>
<keyword evidence="7" id="KW-0812">Transmembrane</keyword>
<keyword evidence="5" id="KW-0460">Magnesium</keyword>
<evidence type="ECO:0000259" key="8">
    <source>
        <dbReference type="Pfam" id="PF00122"/>
    </source>
</evidence>
<dbReference type="InterPro" id="IPR023298">
    <property type="entry name" value="ATPase_P-typ_TM_dom_sf"/>
</dbReference>
<comment type="subcellular location">
    <subcellularLocation>
        <location evidence="1">Membrane</location>
        <topology evidence="1">Multi-pass membrane protein</topology>
    </subcellularLocation>
</comment>
<keyword evidence="3" id="KW-0547">Nucleotide-binding</keyword>
<dbReference type="EMBL" id="JAHUTI010035558">
    <property type="protein sequence ID" value="MED6243735.1"/>
    <property type="molecule type" value="Genomic_DNA"/>
</dbReference>
<protein>
    <recommendedName>
        <fullName evidence="12">Cation-transporting P-type ATPase N-terminal domain-containing protein</fullName>
    </recommendedName>
</protein>
<evidence type="ECO:0000313" key="10">
    <source>
        <dbReference type="EMBL" id="MED6243735.1"/>
    </source>
</evidence>
<evidence type="ECO:0000313" key="11">
    <source>
        <dbReference type="Proteomes" id="UP001345963"/>
    </source>
</evidence>
<keyword evidence="7" id="KW-0472">Membrane</keyword>
<sequence>DCFGREHVVEVLTEELEEGSLDLLGQQEEDEWRETVQLLKEEVIRALLRYFLFEGLRYVWLDRRDAFCRISVLNEELTCRDLFGFQRGLSHQEQSSRRCLFGDNIIDVPVKSYLRLLFEEVLNPFYIFQVGSLVLWMSDEYYYYAMCILIISFISISISLYETRKQSVTIRNMARLVTDVKIRRDSGEEECVSSLELVPGDCLIIPQEGLLLPCDTALLVGECLVNESMLTGESIPVLKTPLPAGDTIYSSETERRHTLFCGTQIIQAKGGNAVAVVTST</sequence>
<evidence type="ECO:0008006" key="12">
    <source>
        <dbReference type="Google" id="ProtNLM"/>
    </source>
</evidence>
<evidence type="ECO:0000256" key="4">
    <source>
        <dbReference type="ARBA" id="ARBA00022840"/>
    </source>
</evidence>
<evidence type="ECO:0000256" key="2">
    <source>
        <dbReference type="ARBA" id="ARBA00022723"/>
    </source>
</evidence>
<keyword evidence="11" id="KW-1185">Reference proteome</keyword>
<name>A0ABU7B277_9TELE</name>
<dbReference type="InterPro" id="IPR006544">
    <property type="entry name" value="P-type_TPase_V"/>
</dbReference>
<keyword evidence="6" id="KW-1278">Translocase</keyword>
<dbReference type="Gene3D" id="2.70.150.10">
    <property type="entry name" value="Calcium-transporting ATPase, cytoplasmic transduction domain A"/>
    <property type="match status" value="1"/>
</dbReference>
<feature type="transmembrane region" description="Helical" evidence="7">
    <location>
        <begin position="143"/>
        <end position="161"/>
    </location>
</feature>
<dbReference type="SUPFAM" id="SSF81653">
    <property type="entry name" value="Calcium ATPase, transduction domain A"/>
    <property type="match status" value="1"/>
</dbReference>
<dbReference type="PANTHER" id="PTHR45630:SF2">
    <property type="entry name" value="POLYAMINE-TRANSPORTING ATPASE 13A2"/>
    <property type="match status" value="1"/>
</dbReference>
<keyword evidence="2" id="KW-0479">Metal-binding</keyword>
<dbReference type="InterPro" id="IPR008250">
    <property type="entry name" value="ATPase_P-typ_transduc_dom_A_sf"/>
</dbReference>
<feature type="domain" description="P-type ATPase A" evidence="8">
    <location>
        <begin position="179"/>
        <end position="280"/>
    </location>
</feature>
<evidence type="ECO:0000259" key="9">
    <source>
        <dbReference type="Pfam" id="PF00690"/>
    </source>
</evidence>
<evidence type="ECO:0000256" key="7">
    <source>
        <dbReference type="SAM" id="Phobius"/>
    </source>
</evidence>
<accession>A0ABU7B277</accession>
<dbReference type="SUPFAM" id="SSF81665">
    <property type="entry name" value="Calcium ATPase, transmembrane domain M"/>
    <property type="match status" value="1"/>
</dbReference>
<dbReference type="InterPro" id="IPR059000">
    <property type="entry name" value="ATPase_P-type_domA"/>
</dbReference>
<organism evidence="10 11">
    <name type="scientific">Ataeniobius toweri</name>
    <dbReference type="NCBI Taxonomy" id="208326"/>
    <lineage>
        <taxon>Eukaryota</taxon>
        <taxon>Metazoa</taxon>
        <taxon>Chordata</taxon>
        <taxon>Craniata</taxon>
        <taxon>Vertebrata</taxon>
        <taxon>Euteleostomi</taxon>
        <taxon>Actinopterygii</taxon>
        <taxon>Neopterygii</taxon>
        <taxon>Teleostei</taxon>
        <taxon>Neoteleostei</taxon>
        <taxon>Acanthomorphata</taxon>
        <taxon>Ovalentaria</taxon>
        <taxon>Atherinomorphae</taxon>
        <taxon>Cyprinodontiformes</taxon>
        <taxon>Goodeidae</taxon>
        <taxon>Ataeniobius</taxon>
    </lineage>
</organism>
<evidence type="ECO:0000256" key="1">
    <source>
        <dbReference type="ARBA" id="ARBA00004141"/>
    </source>
</evidence>
<dbReference type="InterPro" id="IPR004014">
    <property type="entry name" value="ATPase_P-typ_cation-transptr_N"/>
</dbReference>
<gene>
    <name evidence="10" type="ORF">ATANTOWER_025900</name>
</gene>
<feature type="domain" description="Cation-transporting P-type ATPase N-terminal" evidence="9">
    <location>
        <begin position="84"/>
        <end position="135"/>
    </location>
</feature>
<reference evidence="10 11" key="1">
    <citation type="submission" date="2021-07" db="EMBL/GenBank/DDBJ databases">
        <authorList>
            <person name="Palmer J.M."/>
        </authorList>
    </citation>
    <scope>NUCLEOTIDE SEQUENCE [LARGE SCALE GENOMIC DNA]</scope>
    <source>
        <strain evidence="10 11">AT_MEX2019</strain>
        <tissue evidence="10">Muscle</tissue>
    </source>
</reference>
<evidence type="ECO:0000256" key="3">
    <source>
        <dbReference type="ARBA" id="ARBA00022741"/>
    </source>
</evidence>
<feature type="non-terminal residue" evidence="10">
    <location>
        <position position="1"/>
    </location>
</feature>
<comment type="caution">
    <text evidence="10">The sequence shown here is derived from an EMBL/GenBank/DDBJ whole genome shotgun (WGS) entry which is preliminary data.</text>
</comment>